<dbReference type="PANTHER" id="PTHR44757">
    <property type="entry name" value="DIGUANYLATE CYCLASE DGCP"/>
    <property type="match status" value="1"/>
</dbReference>
<comment type="caution">
    <text evidence="5">The sequence shown here is derived from an EMBL/GenBank/DDBJ whole genome shotgun (WGS) entry which is preliminary data.</text>
</comment>
<evidence type="ECO:0000259" key="3">
    <source>
        <dbReference type="PROSITE" id="PS50885"/>
    </source>
</evidence>
<dbReference type="SMART" id="SM00304">
    <property type="entry name" value="HAMP"/>
    <property type="match status" value="1"/>
</dbReference>
<dbReference type="Proteomes" id="UP001431449">
    <property type="component" value="Unassembled WGS sequence"/>
</dbReference>
<feature type="domain" description="GGDEF" evidence="4">
    <location>
        <begin position="490"/>
        <end position="626"/>
    </location>
</feature>
<dbReference type="SUPFAM" id="SSF55073">
    <property type="entry name" value="Nucleotide cyclase"/>
    <property type="match status" value="1"/>
</dbReference>
<dbReference type="Gene3D" id="3.30.70.270">
    <property type="match status" value="1"/>
</dbReference>
<accession>A0ABT0GEQ1</accession>
<evidence type="ECO:0000313" key="6">
    <source>
        <dbReference type="Proteomes" id="UP001431449"/>
    </source>
</evidence>
<feature type="domain" description="HAMP" evidence="3">
    <location>
        <begin position="246"/>
        <end position="298"/>
    </location>
</feature>
<dbReference type="CDD" id="cd01949">
    <property type="entry name" value="GGDEF"/>
    <property type="match status" value="1"/>
</dbReference>
<dbReference type="SUPFAM" id="SSF141868">
    <property type="entry name" value="EAL domain-like"/>
    <property type="match status" value="1"/>
</dbReference>
<evidence type="ECO:0000259" key="2">
    <source>
        <dbReference type="PROSITE" id="PS50883"/>
    </source>
</evidence>
<dbReference type="Pfam" id="PF00672">
    <property type="entry name" value="HAMP"/>
    <property type="match status" value="1"/>
</dbReference>
<dbReference type="SMART" id="SM00052">
    <property type="entry name" value="EAL"/>
    <property type="match status" value="1"/>
</dbReference>
<gene>
    <name evidence="5" type="ORF">M0G41_05005</name>
</gene>
<name>A0ABT0GEQ1_9GAMM</name>
<protein>
    <submittedName>
        <fullName evidence="5">EAL domain-containing protein</fullName>
    </submittedName>
</protein>
<dbReference type="InterPro" id="IPR003660">
    <property type="entry name" value="HAMP_dom"/>
</dbReference>
<keyword evidence="6" id="KW-1185">Reference proteome</keyword>
<dbReference type="SUPFAM" id="SSF158472">
    <property type="entry name" value="HAMP domain-like"/>
    <property type="match status" value="1"/>
</dbReference>
<dbReference type="SMART" id="SM00267">
    <property type="entry name" value="GGDEF"/>
    <property type="match status" value="1"/>
</dbReference>
<dbReference type="InterPro" id="IPR052155">
    <property type="entry name" value="Biofilm_reg_signaling"/>
</dbReference>
<dbReference type="Gene3D" id="6.10.340.10">
    <property type="match status" value="1"/>
</dbReference>
<dbReference type="NCBIfam" id="TIGR00254">
    <property type="entry name" value="GGDEF"/>
    <property type="match status" value="1"/>
</dbReference>
<dbReference type="Pfam" id="PF00990">
    <property type="entry name" value="GGDEF"/>
    <property type="match status" value="1"/>
</dbReference>
<dbReference type="InterPro" id="IPR035919">
    <property type="entry name" value="EAL_sf"/>
</dbReference>
<evidence type="ECO:0000259" key="4">
    <source>
        <dbReference type="PROSITE" id="PS50887"/>
    </source>
</evidence>
<dbReference type="RefSeq" id="WP_248205940.1">
    <property type="nucleotide sequence ID" value="NZ_JALNMH010000003.1"/>
</dbReference>
<dbReference type="CDD" id="cd06225">
    <property type="entry name" value="HAMP"/>
    <property type="match status" value="1"/>
</dbReference>
<keyword evidence="1" id="KW-0472">Membrane</keyword>
<dbReference type="InterPro" id="IPR001633">
    <property type="entry name" value="EAL_dom"/>
</dbReference>
<dbReference type="Gene3D" id="3.20.20.450">
    <property type="entry name" value="EAL domain"/>
    <property type="match status" value="1"/>
</dbReference>
<dbReference type="InterPro" id="IPR029787">
    <property type="entry name" value="Nucleotide_cyclase"/>
</dbReference>
<keyword evidence="1" id="KW-1133">Transmembrane helix</keyword>
<feature type="domain" description="EAL" evidence="2">
    <location>
        <begin position="635"/>
        <end position="889"/>
    </location>
</feature>
<keyword evidence="1" id="KW-0812">Transmembrane</keyword>
<dbReference type="PROSITE" id="PS50883">
    <property type="entry name" value="EAL"/>
    <property type="match status" value="1"/>
</dbReference>
<sequence length="897" mass="98370">MGRRLFTRFLLAALLPIAGLAWYSHQVVGELLIDAAHHQLTRDGKAYGMSLVESLNRHAGRLDLSLEQSAGAVPDAVSGFSHMALEPHVVTAAMQDAPYRLRLTEGQAPELLRTLPGEQGRLAARVDAQTFWNNDFVPEHFCVFSTQREVLHCSPDMARLDGAVVPSASSTINQVVSEHRFRGTDYLLGFWHARYLPTLDSPGFVVMVATPKRLALENLTRFRLAFTAVVILAIALAAALAINQIRQQMEPLDRLQASARRLAAGELSARAHVAGADEFGQLGQAFDGMASNIERKFHMFELLSRLDRAILASSEREPVVETLLQGVGRAIPAARPGLVVVDEDGSGVLFAPAGGESPGLRRIALDAHEVSSLRVAGGGKEVDPDLLSPASREALGEAALSLLCVFPAYVGGRLDSLLLLGFAQAPQHLADIFQAGRSLADRVAIGASSIARERMLFKQAHYDSLTGLPNRHLLQDRMEQSIAHADRSGTSVALLFIDLDGFKQVNDSLGHSRGDSLLVEYAQRLRSRMRQSDTVARLGGDEFVVLVPGLARDTAYFTVDRMARDLSRILAEPFQLGDRQLVAPASIGIALYPENASSHEELLKMADEAMYESKRREIGDFCFYTSNISALTRERFELSQELREAVGGGQLLLHYQPKFHARTGRLAGAEALLRWQSPRRGLVMPGQFIDLLDEMGLGTWLGEWVLDRACAQMHEWDQQGYRAFPVSINFSPVQFERTPVPARVRTTLGKYRLSASRLEVEILESVAASELPRVREDIASLRDSGVRVALDDFGTGFSSLVHLTRVPADIIKLDRIFLSELCTDARQRALVEMIISMAKVLDLEVVAEGVETEQQRSVLPGMGCDLLQGYLLGRPVPPEEFAARWLSADAGAISGHV</sequence>
<dbReference type="PANTHER" id="PTHR44757:SF2">
    <property type="entry name" value="BIOFILM ARCHITECTURE MAINTENANCE PROTEIN MBAA"/>
    <property type="match status" value="1"/>
</dbReference>
<dbReference type="InterPro" id="IPR000160">
    <property type="entry name" value="GGDEF_dom"/>
</dbReference>
<dbReference type="PROSITE" id="PS50887">
    <property type="entry name" value="GGDEF"/>
    <property type="match status" value="1"/>
</dbReference>
<evidence type="ECO:0000313" key="5">
    <source>
        <dbReference type="EMBL" id="MCK7593028.1"/>
    </source>
</evidence>
<dbReference type="CDD" id="cd01948">
    <property type="entry name" value="EAL"/>
    <property type="match status" value="1"/>
</dbReference>
<proteinExistence type="predicted"/>
<feature type="transmembrane region" description="Helical" evidence="1">
    <location>
        <begin position="222"/>
        <end position="242"/>
    </location>
</feature>
<reference evidence="5" key="1">
    <citation type="submission" date="2022-04" db="EMBL/GenBank/DDBJ databases">
        <title>Lysobacter sp. CAU 1642 isolated from sea sand.</title>
        <authorList>
            <person name="Kim W."/>
        </authorList>
    </citation>
    <scope>NUCLEOTIDE SEQUENCE</scope>
    <source>
        <strain evidence="5">CAU 1642</strain>
    </source>
</reference>
<evidence type="ECO:0000256" key="1">
    <source>
        <dbReference type="SAM" id="Phobius"/>
    </source>
</evidence>
<dbReference type="EMBL" id="JALNMH010000003">
    <property type="protein sequence ID" value="MCK7593028.1"/>
    <property type="molecule type" value="Genomic_DNA"/>
</dbReference>
<dbReference type="InterPro" id="IPR043128">
    <property type="entry name" value="Rev_trsase/Diguanyl_cyclase"/>
</dbReference>
<dbReference type="Pfam" id="PF00563">
    <property type="entry name" value="EAL"/>
    <property type="match status" value="1"/>
</dbReference>
<dbReference type="PROSITE" id="PS50885">
    <property type="entry name" value="HAMP"/>
    <property type="match status" value="1"/>
</dbReference>
<organism evidence="5 6">
    <name type="scientific">Pseudomarimonas salicorniae</name>
    <dbReference type="NCBI Taxonomy" id="2933270"/>
    <lineage>
        <taxon>Bacteria</taxon>
        <taxon>Pseudomonadati</taxon>
        <taxon>Pseudomonadota</taxon>
        <taxon>Gammaproteobacteria</taxon>
        <taxon>Lysobacterales</taxon>
        <taxon>Lysobacteraceae</taxon>
        <taxon>Pseudomarimonas</taxon>
    </lineage>
</organism>